<feature type="transmembrane region" description="Helical" evidence="1">
    <location>
        <begin position="54"/>
        <end position="73"/>
    </location>
</feature>
<dbReference type="AlphaFoldDB" id="H8KSH7"/>
<dbReference type="Proteomes" id="UP000007590">
    <property type="component" value="Chromosome"/>
</dbReference>
<protein>
    <submittedName>
        <fullName evidence="2">Uncharacterized protein</fullName>
    </submittedName>
</protein>
<keyword evidence="3" id="KW-1185">Reference proteome</keyword>
<reference evidence="2" key="1">
    <citation type="submission" date="2012-02" db="EMBL/GenBank/DDBJ databases">
        <title>The complete genome of Solitalea canadensis DSM 3403.</title>
        <authorList>
            <consortium name="US DOE Joint Genome Institute (JGI-PGF)"/>
            <person name="Lucas S."/>
            <person name="Copeland A."/>
            <person name="Lapidus A."/>
            <person name="Glavina del Rio T."/>
            <person name="Dalin E."/>
            <person name="Tice H."/>
            <person name="Bruce D."/>
            <person name="Goodwin L."/>
            <person name="Pitluck S."/>
            <person name="Peters L."/>
            <person name="Ovchinnikova G."/>
            <person name="Lu M."/>
            <person name="Kyrpides N."/>
            <person name="Mavromatis K."/>
            <person name="Ivanova N."/>
            <person name="Brettin T."/>
            <person name="Detter J.C."/>
            <person name="Han C."/>
            <person name="Larimer F."/>
            <person name="Land M."/>
            <person name="Hauser L."/>
            <person name="Markowitz V."/>
            <person name="Cheng J.-F."/>
            <person name="Hugenholtz P."/>
            <person name="Woyke T."/>
            <person name="Wu D."/>
            <person name="Spring S."/>
            <person name="Schroeder M."/>
            <person name="Kopitz M."/>
            <person name="Brambilla E."/>
            <person name="Klenk H.-P."/>
            <person name="Eisen J.A."/>
        </authorList>
    </citation>
    <scope>NUCLEOTIDE SEQUENCE</scope>
    <source>
        <strain evidence="2">DSM 3403</strain>
    </source>
</reference>
<sequence>MNYNLDSQLTKEVKSKAQEEKIPTVSRLSKTYAYEITEEDIAEQSESKIFRKEILLPLSLMIITLIVGSYTGISIPELIMIGIGCVWYIISCYKVFREDEKN</sequence>
<name>H8KSH7_SOLCM</name>
<evidence type="ECO:0000313" key="3">
    <source>
        <dbReference type="Proteomes" id="UP000007590"/>
    </source>
</evidence>
<proteinExistence type="predicted"/>
<evidence type="ECO:0000256" key="1">
    <source>
        <dbReference type="SAM" id="Phobius"/>
    </source>
</evidence>
<dbReference type="HOGENOM" id="CLU_2275594_0_0_10"/>
<dbReference type="KEGG" id="scn:Solca_3524"/>
<dbReference type="EMBL" id="CP003349">
    <property type="protein sequence ID" value="AFD08528.1"/>
    <property type="molecule type" value="Genomic_DNA"/>
</dbReference>
<organism evidence="2 3">
    <name type="scientific">Solitalea canadensis (strain ATCC 29591 / DSM 3403 / JCM 21819 / LMG 8368 / NBRC 15130 / NCIMB 12057 / USAM 9D)</name>
    <name type="common">Flexibacter canadensis</name>
    <dbReference type="NCBI Taxonomy" id="929556"/>
    <lineage>
        <taxon>Bacteria</taxon>
        <taxon>Pseudomonadati</taxon>
        <taxon>Bacteroidota</taxon>
        <taxon>Sphingobacteriia</taxon>
        <taxon>Sphingobacteriales</taxon>
        <taxon>Sphingobacteriaceae</taxon>
        <taxon>Solitalea</taxon>
    </lineage>
</organism>
<gene>
    <name evidence="2" type="ordered locus">Solca_3524</name>
</gene>
<dbReference type="OrthoDB" id="9874350at2"/>
<dbReference type="RefSeq" id="WP_014681751.1">
    <property type="nucleotide sequence ID" value="NC_017770.1"/>
</dbReference>
<keyword evidence="1" id="KW-1133">Transmembrane helix</keyword>
<feature type="transmembrane region" description="Helical" evidence="1">
    <location>
        <begin position="79"/>
        <end position="96"/>
    </location>
</feature>
<keyword evidence="1" id="KW-0472">Membrane</keyword>
<evidence type="ECO:0000313" key="2">
    <source>
        <dbReference type="EMBL" id="AFD08528.1"/>
    </source>
</evidence>
<accession>H8KSH7</accession>
<keyword evidence="1" id="KW-0812">Transmembrane</keyword>